<dbReference type="SUPFAM" id="SSF64182">
    <property type="entry name" value="DHH phosphoesterases"/>
    <property type="match status" value="1"/>
</dbReference>
<dbReference type="Gene3D" id="3.90.1640.10">
    <property type="entry name" value="inorganic pyrophosphatase (n-terminal core)"/>
    <property type="match status" value="1"/>
</dbReference>
<dbReference type="GO" id="GO:0003676">
    <property type="term" value="F:nucleic acid binding"/>
    <property type="evidence" value="ECO:0007669"/>
    <property type="project" value="InterPro"/>
</dbReference>
<dbReference type="Pfam" id="PF02272">
    <property type="entry name" value="DHHA1"/>
    <property type="match status" value="1"/>
</dbReference>
<evidence type="ECO:0000259" key="2">
    <source>
        <dbReference type="Pfam" id="PF02272"/>
    </source>
</evidence>
<sequence length="327" mass="36881">MESVIPAVERLKREEGDILLVTHHNPDGDGIGSMLALYRFLKKKGKNVRMAMKDDSPHIYDFLPDIEKIEKLPIQHKFNLAVILDAAGMYRADAPVDAKEYMRIDHHIGGVFESINDYVDPYASSTTVVVGRILREWDESCIDKEIATCLYTGLLTDTGSFKHNNVNEESFEFAKYLVSKGVDPSKIASLVFERNKPAVIHLLHRVLSTLEMDYGGKIASLVVRRDFIESTGAEEEDTEGFVNFARSIDGVEVAFIMIQKPDRETWRVSIRGKGKINVQKIAKRFGGGGHRDAAGCRIKGEEKEVKDRLIQAIKEEMNLQTEEKIKV</sequence>
<dbReference type="EMBL" id="OBEI01000003">
    <property type="protein sequence ID" value="SNZ07894.1"/>
    <property type="molecule type" value="Genomic_DNA"/>
</dbReference>
<evidence type="ECO:0000313" key="4">
    <source>
        <dbReference type="Proteomes" id="UP000219036"/>
    </source>
</evidence>
<feature type="domain" description="DDH" evidence="1">
    <location>
        <begin position="18"/>
        <end position="153"/>
    </location>
</feature>
<accession>A0A285NEF7</accession>
<keyword evidence="4" id="KW-1185">Reference proteome</keyword>
<organism evidence="3 4">
    <name type="scientific">Persephonella hydrogeniphila</name>
    <dbReference type="NCBI Taxonomy" id="198703"/>
    <lineage>
        <taxon>Bacteria</taxon>
        <taxon>Pseudomonadati</taxon>
        <taxon>Aquificota</taxon>
        <taxon>Aquificia</taxon>
        <taxon>Aquificales</taxon>
        <taxon>Hydrogenothermaceae</taxon>
        <taxon>Persephonella</taxon>
    </lineage>
</organism>
<dbReference type="InterPro" id="IPR051319">
    <property type="entry name" value="Oligoribo/pAp-PDE_c-di-AMP_PDE"/>
</dbReference>
<dbReference type="Pfam" id="PF01368">
    <property type="entry name" value="DHH"/>
    <property type="match status" value="1"/>
</dbReference>
<feature type="domain" description="DHHA1" evidence="2">
    <location>
        <begin position="230"/>
        <end position="317"/>
    </location>
</feature>
<dbReference type="Proteomes" id="UP000219036">
    <property type="component" value="Unassembled WGS sequence"/>
</dbReference>
<dbReference type="InterPro" id="IPR038763">
    <property type="entry name" value="DHH_sf"/>
</dbReference>
<dbReference type="InterPro" id="IPR001667">
    <property type="entry name" value="DDH_dom"/>
</dbReference>
<dbReference type="OrthoDB" id="9803668at2"/>
<gene>
    <name evidence="3" type="ORF">SAMN06265182_1077</name>
</gene>
<reference evidence="4" key="1">
    <citation type="submission" date="2017-09" db="EMBL/GenBank/DDBJ databases">
        <authorList>
            <person name="Varghese N."/>
            <person name="Submissions S."/>
        </authorList>
    </citation>
    <scope>NUCLEOTIDE SEQUENCE [LARGE SCALE GENOMIC DNA]</scope>
    <source>
        <strain evidence="4">DSM 15103</strain>
    </source>
</reference>
<protein>
    <submittedName>
        <fullName evidence="3">Phosphoesterase RecJ domain-containing protein</fullName>
    </submittedName>
</protein>
<proteinExistence type="predicted"/>
<dbReference type="RefSeq" id="WP_097000248.1">
    <property type="nucleotide sequence ID" value="NZ_OBEI01000003.1"/>
</dbReference>
<name>A0A285NEF7_9AQUI</name>
<dbReference type="InterPro" id="IPR003156">
    <property type="entry name" value="DHHA1_dom"/>
</dbReference>
<dbReference type="PANTHER" id="PTHR47618:SF1">
    <property type="entry name" value="BIFUNCTIONAL OLIGORIBONUCLEASE AND PAP PHOSPHATASE NRNA"/>
    <property type="match status" value="1"/>
</dbReference>
<dbReference type="PANTHER" id="PTHR47618">
    <property type="entry name" value="BIFUNCTIONAL OLIGORIBONUCLEASE AND PAP PHOSPHATASE NRNA"/>
    <property type="match status" value="1"/>
</dbReference>
<evidence type="ECO:0000259" key="1">
    <source>
        <dbReference type="Pfam" id="PF01368"/>
    </source>
</evidence>
<dbReference type="AlphaFoldDB" id="A0A285NEF7"/>
<dbReference type="Gene3D" id="3.10.310.30">
    <property type="match status" value="1"/>
</dbReference>
<evidence type="ECO:0000313" key="3">
    <source>
        <dbReference type="EMBL" id="SNZ07894.1"/>
    </source>
</evidence>